<dbReference type="AlphaFoldDB" id="G6Y786"/>
<dbReference type="PATRIC" id="fig|1082933.3.peg.1721"/>
<name>G6Y786_9HYPH</name>
<evidence type="ECO:0000313" key="3">
    <source>
        <dbReference type="Proteomes" id="UP000002949"/>
    </source>
</evidence>
<feature type="transmembrane region" description="Helical" evidence="1">
    <location>
        <begin position="226"/>
        <end position="249"/>
    </location>
</feature>
<dbReference type="Proteomes" id="UP000002949">
    <property type="component" value="Unassembled WGS sequence"/>
</dbReference>
<feature type="transmembrane region" description="Helical" evidence="1">
    <location>
        <begin position="269"/>
        <end position="293"/>
    </location>
</feature>
<dbReference type="OrthoDB" id="6196188at2"/>
<evidence type="ECO:0008006" key="4">
    <source>
        <dbReference type="Google" id="ProtNLM"/>
    </source>
</evidence>
<dbReference type="KEGG" id="mamo:A6B35_05000"/>
<proteinExistence type="predicted"/>
<accession>G6Y786</accession>
<feature type="transmembrane region" description="Helical" evidence="1">
    <location>
        <begin position="21"/>
        <end position="46"/>
    </location>
</feature>
<keyword evidence="1" id="KW-0472">Membrane</keyword>
<dbReference type="eggNOG" id="COG2091">
    <property type="taxonomic scope" value="Bacteria"/>
</dbReference>
<evidence type="ECO:0000256" key="1">
    <source>
        <dbReference type="SAM" id="Phobius"/>
    </source>
</evidence>
<keyword evidence="1" id="KW-0812">Transmembrane</keyword>
<feature type="transmembrane region" description="Helical" evidence="1">
    <location>
        <begin position="305"/>
        <end position="321"/>
    </location>
</feature>
<dbReference type="EMBL" id="AGSN01000083">
    <property type="protein sequence ID" value="EHH12388.1"/>
    <property type="molecule type" value="Genomic_DNA"/>
</dbReference>
<protein>
    <recommendedName>
        <fullName evidence="4">Glycosyltransferase RgtA/B/C/D-like domain-containing protein</fullName>
    </recommendedName>
</protein>
<dbReference type="STRING" id="1082933.A6B35_05000"/>
<reference evidence="2 3" key="1">
    <citation type="journal article" date="2012" name="J. Bacteriol.">
        <title>Draft Genome Sequence of Plant Growth-Promoting Rhizobium Mesorhizobium amorphae, Isolated from Zinc-Lead Mine Tailings.</title>
        <authorList>
            <person name="Hao X."/>
            <person name="Lin Y."/>
            <person name="Johnstone L."/>
            <person name="Baltrus D.A."/>
            <person name="Miller S.J."/>
            <person name="Wei G."/>
            <person name="Rensing C."/>
        </authorList>
    </citation>
    <scope>NUCLEOTIDE SEQUENCE [LARGE SCALE GENOMIC DNA]</scope>
    <source>
        <strain evidence="2 3">CCNWGS0123</strain>
    </source>
</reference>
<evidence type="ECO:0000313" key="2">
    <source>
        <dbReference type="EMBL" id="EHH12388.1"/>
    </source>
</evidence>
<sequence length="532" mass="58023">MSRAEPFDKPMAHTALATRPLWLTVVPLSLTLAVAAYAAWLALVVVPTNVDVSWLLVVCDRLLNGERLNVDLMEVNPPFSIWLYMPSMLLERLVGGRAELWLALGVIGAGLASLAISARILARADAAYRRPGALWALPAVLFVLLCFRPDEFGQREHFATIAILPWIALQCARQRAPGFAAGTGWEQVVAGVCAAIVVMVKPPHFALALALPAMCLAFQRRSLKPLFVIESIIGAAIVALYIAYVVIFQTTFLTEILPFLRDVYLPARAPFLTLLSTWPRLLLFFAAATVLLAGGFRQMHWDAKILLLAALGFVPAFLIMGKGWPNHALPMMVLGILAFGVQLLRTGDNGRVKPVSRLAAALGGFLILQTSAGIQRLFLTADNGALERTVASIQRTGPKPTITSLAARLQVAHPLARLVNGDFVSRYPAAWAVYNANLLAVSTEDPGQRHRLEAIRDDVIGQLASEIAVKKPDIVLYSAGTGPLWDALMLRDPRIALVLQQYEILHREPTVTVYVRSNRVSTLQAGTEHASR</sequence>
<gene>
    <name evidence="2" type="ORF">MEA186_09010</name>
</gene>
<organism evidence="2 3">
    <name type="scientific">Mesorhizobium amorphae CCNWGS0123</name>
    <dbReference type="NCBI Taxonomy" id="1082933"/>
    <lineage>
        <taxon>Bacteria</taxon>
        <taxon>Pseudomonadati</taxon>
        <taxon>Pseudomonadota</taxon>
        <taxon>Alphaproteobacteria</taxon>
        <taxon>Hyphomicrobiales</taxon>
        <taxon>Phyllobacteriaceae</taxon>
        <taxon>Mesorhizobium</taxon>
    </lineage>
</organism>
<keyword evidence="1" id="KW-1133">Transmembrane helix</keyword>
<keyword evidence="3" id="KW-1185">Reference proteome</keyword>
<dbReference type="RefSeq" id="WP_006201279.1">
    <property type="nucleotide sequence ID" value="NZ_AGSN01000083.1"/>
</dbReference>
<feature type="transmembrane region" description="Helical" evidence="1">
    <location>
        <begin position="100"/>
        <end position="121"/>
    </location>
</feature>